<protein>
    <submittedName>
        <fullName evidence="3">Uncharacterized protein</fullName>
    </submittedName>
</protein>
<feature type="coiled-coil region" evidence="1">
    <location>
        <begin position="78"/>
        <end position="105"/>
    </location>
</feature>
<sequence>MAKSSKLASSDVELYNGSSSSKEERMNAQVNGEEDDEEEIEAVARSVDTFGEDDDIVPEEIVDDVDDDEYNGANPEISKREKERLKEMQKLKKQKIQEILDTQNAAIDADMVRILGKMELASKEKSKASAVAVNAEIRRTKARLLEEVPKLQRLAVKKVKGISTEEMAARNDQMSSSPSTSSTAIKFDSDERFDNKYFQEFEQSSQFRQDYEMRKMKQACQTCLGPILYEHFSLLEGILVDFYLYTPHFFSYDLPFIAFDIHARPGFGYDFRSFGYFKEHGS</sequence>
<accession>A0A5D2VLY6</accession>
<dbReference type="Proteomes" id="UP000323597">
    <property type="component" value="Chromosome D03"/>
</dbReference>
<evidence type="ECO:0000313" key="4">
    <source>
        <dbReference type="Proteomes" id="UP000323597"/>
    </source>
</evidence>
<dbReference type="EMBL" id="CM017651">
    <property type="protein sequence ID" value="TYI90206.1"/>
    <property type="molecule type" value="Genomic_DNA"/>
</dbReference>
<feature type="compositionally biased region" description="Acidic residues" evidence="2">
    <location>
        <begin position="50"/>
        <end position="70"/>
    </location>
</feature>
<name>A0A5D2VLY6_GOSMU</name>
<keyword evidence="1" id="KW-0175">Coiled coil</keyword>
<feature type="compositionally biased region" description="Acidic residues" evidence="2">
    <location>
        <begin position="32"/>
        <end position="41"/>
    </location>
</feature>
<proteinExistence type="predicted"/>
<feature type="region of interest" description="Disordered" evidence="2">
    <location>
        <begin position="1"/>
        <end position="76"/>
    </location>
</feature>
<evidence type="ECO:0000256" key="1">
    <source>
        <dbReference type="SAM" id="Coils"/>
    </source>
</evidence>
<keyword evidence="4" id="KW-1185">Reference proteome</keyword>
<gene>
    <name evidence="3" type="ORF">E1A91_D03G105200v1</name>
</gene>
<evidence type="ECO:0000313" key="3">
    <source>
        <dbReference type="EMBL" id="TYI90206.1"/>
    </source>
</evidence>
<reference evidence="3 4" key="1">
    <citation type="submission" date="2019-07" db="EMBL/GenBank/DDBJ databases">
        <title>WGS assembly of Gossypium mustelinum.</title>
        <authorList>
            <person name="Chen Z.J."/>
            <person name="Sreedasyam A."/>
            <person name="Ando A."/>
            <person name="Song Q."/>
            <person name="De L."/>
            <person name="Hulse-Kemp A."/>
            <person name="Ding M."/>
            <person name="Ye W."/>
            <person name="Kirkbride R."/>
            <person name="Jenkins J."/>
            <person name="Plott C."/>
            <person name="Lovell J."/>
            <person name="Lin Y.-M."/>
            <person name="Vaughn R."/>
            <person name="Liu B."/>
            <person name="Li W."/>
            <person name="Simpson S."/>
            <person name="Scheffler B."/>
            <person name="Saski C."/>
            <person name="Grover C."/>
            <person name="Hu G."/>
            <person name="Conover J."/>
            <person name="Carlson J."/>
            <person name="Shu S."/>
            <person name="Boston L."/>
            <person name="Williams M."/>
            <person name="Peterson D."/>
            <person name="Mcgee K."/>
            <person name="Jones D."/>
            <person name="Wendel J."/>
            <person name="Stelly D."/>
            <person name="Grimwood J."/>
            <person name="Schmutz J."/>
        </authorList>
    </citation>
    <scope>NUCLEOTIDE SEQUENCE [LARGE SCALE GENOMIC DNA]</scope>
    <source>
        <strain evidence="3">1408120.09</strain>
    </source>
</reference>
<evidence type="ECO:0000256" key="2">
    <source>
        <dbReference type="SAM" id="MobiDB-lite"/>
    </source>
</evidence>
<organism evidence="3 4">
    <name type="scientific">Gossypium mustelinum</name>
    <name type="common">Cotton</name>
    <name type="synonym">Gossypium caicoense</name>
    <dbReference type="NCBI Taxonomy" id="34275"/>
    <lineage>
        <taxon>Eukaryota</taxon>
        <taxon>Viridiplantae</taxon>
        <taxon>Streptophyta</taxon>
        <taxon>Embryophyta</taxon>
        <taxon>Tracheophyta</taxon>
        <taxon>Spermatophyta</taxon>
        <taxon>Magnoliopsida</taxon>
        <taxon>eudicotyledons</taxon>
        <taxon>Gunneridae</taxon>
        <taxon>Pentapetalae</taxon>
        <taxon>rosids</taxon>
        <taxon>malvids</taxon>
        <taxon>Malvales</taxon>
        <taxon>Malvaceae</taxon>
        <taxon>Malvoideae</taxon>
        <taxon>Gossypium</taxon>
    </lineage>
</organism>
<dbReference type="AlphaFoldDB" id="A0A5D2VLY6"/>